<sequence>MCYLLLADLMFLVGIDDLKVCKNRFIYFVLVSFR</sequence>
<evidence type="ECO:0000313" key="2">
    <source>
        <dbReference type="Proteomes" id="UP000277204"/>
    </source>
</evidence>
<organism evidence="1 2">
    <name type="scientific">Schistosoma margrebowiei</name>
    <dbReference type="NCBI Taxonomy" id="48269"/>
    <lineage>
        <taxon>Eukaryota</taxon>
        <taxon>Metazoa</taxon>
        <taxon>Spiralia</taxon>
        <taxon>Lophotrochozoa</taxon>
        <taxon>Platyhelminthes</taxon>
        <taxon>Trematoda</taxon>
        <taxon>Digenea</taxon>
        <taxon>Strigeidida</taxon>
        <taxon>Schistosomatoidea</taxon>
        <taxon>Schistosomatidae</taxon>
        <taxon>Schistosoma</taxon>
    </lineage>
</organism>
<dbReference type="Proteomes" id="UP000277204">
    <property type="component" value="Unassembled WGS sequence"/>
</dbReference>
<proteinExistence type="predicted"/>
<dbReference type="EMBL" id="UZAI01016775">
    <property type="protein sequence ID" value="VDP15672.1"/>
    <property type="molecule type" value="Genomic_DNA"/>
</dbReference>
<reference evidence="1 2" key="1">
    <citation type="submission" date="2018-11" db="EMBL/GenBank/DDBJ databases">
        <authorList>
            <consortium name="Pathogen Informatics"/>
        </authorList>
    </citation>
    <scope>NUCLEOTIDE SEQUENCE [LARGE SCALE GENOMIC DNA]</scope>
    <source>
        <strain evidence="1 2">Zambia</strain>
    </source>
</reference>
<gene>
    <name evidence="1" type="ORF">SMRZ_LOCUS14380</name>
</gene>
<accession>A0A183MEA5</accession>
<protein>
    <submittedName>
        <fullName evidence="1">Uncharacterized protein</fullName>
    </submittedName>
</protein>
<keyword evidence="2" id="KW-1185">Reference proteome</keyword>
<dbReference type="AlphaFoldDB" id="A0A183MEA5"/>
<evidence type="ECO:0000313" key="1">
    <source>
        <dbReference type="EMBL" id="VDP15672.1"/>
    </source>
</evidence>
<name>A0A183MEA5_9TREM</name>